<dbReference type="Pfam" id="PF13091">
    <property type="entry name" value="PLDc_2"/>
    <property type="match status" value="1"/>
</dbReference>
<comment type="catalytic activity">
    <reaction evidence="1">
        <text>a 1,2-diacyl-sn-glycero-3-phosphocholine + H2O = a 1,2-diacyl-sn-glycero-3-phosphate + choline + H(+)</text>
        <dbReference type="Rhea" id="RHEA:14445"/>
        <dbReference type="ChEBI" id="CHEBI:15354"/>
        <dbReference type="ChEBI" id="CHEBI:15377"/>
        <dbReference type="ChEBI" id="CHEBI:15378"/>
        <dbReference type="ChEBI" id="CHEBI:57643"/>
        <dbReference type="ChEBI" id="CHEBI:58608"/>
        <dbReference type="EC" id="3.1.4.4"/>
    </reaction>
</comment>
<evidence type="ECO:0000256" key="7">
    <source>
        <dbReference type="ARBA" id="ARBA00023098"/>
    </source>
</evidence>
<dbReference type="Pfam" id="PF00614">
    <property type="entry name" value="PLDc"/>
    <property type="match status" value="1"/>
</dbReference>
<dbReference type="GO" id="GO:0009395">
    <property type="term" value="P:phospholipid catabolic process"/>
    <property type="evidence" value="ECO:0007669"/>
    <property type="project" value="TreeGrafter"/>
</dbReference>
<evidence type="ECO:0000256" key="6">
    <source>
        <dbReference type="ARBA" id="ARBA00022963"/>
    </source>
</evidence>
<evidence type="ECO:0000256" key="9">
    <source>
        <dbReference type="ARBA" id="ARBA00074658"/>
    </source>
</evidence>
<dbReference type="PANTHER" id="PTHR18896">
    <property type="entry name" value="PHOSPHOLIPASE D"/>
    <property type="match status" value="1"/>
</dbReference>
<dbReference type="EMBL" id="AMYB01000001">
    <property type="protein sequence ID" value="OAD07527.1"/>
    <property type="molecule type" value="Genomic_DNA"/>
</dbReference>
<dbReference type="OrthoDB" id="14911at2759"/>
<feature type="non-terminal residue" evidence="14">
    <location>
        <position position="915"/>
    </location>
</feature>
<dbReference type="CDD" id="cd06093">
    <property type="entry name" value="PX_domain"/>
    <property type="match status" value="1"/>
</dbReference>
<dbReference type="FunFam" id="3.30.870.10:FF:000011">
    <property type="entry name" value="Phospholipase"/>
    <property type="match status" value="1"/>
</dbReference>
<dbReference type="EC" id="3.1.4.4" evidence="3"/>
<name>A0A162ZS82_MUCCL</name>
<feature type="domain" description="PX" evidence="13">
    <location>
        <begin position="53"/>
        <end position="242"/>
    </location>
</feature>
<sequence length="915" mass="105141">MIKKWVGNYRQQSRKQQLQSIASIERQAEYNTLGPLLMAMHFSRDEDGKKRIPVFLDNLTVKVSKLETKKKGTVFNIRVQYGTGANKVAWSVYRRYWDFVKLHYRYKKKQRTKLPKFPNAVMAMAAPIAEEDESAVISTSNHNAHQRPSAARMSAPSAAAESTASMSSQIMDVVKADRNVLQAFETYLNQFITSIGPLGYVNRLCKFLEISALGLALAARYPSSYHHGKEGFVVFQSRTDRDPKQSRKFLQDGLVCSVPTTGGRRRRRPKWFIVRESYVVCVDDPSECTIYDVFLFDQMFDIHRLAIFGDKSTHHLSKGGRKKFSNALANASHWTSGKSTLCLKNMQGVYHFRAKNEQQAKQFEASINLMAENSIWCKENRFKSFAPVRDNTAVTWFVDGRDYFWDVSVALENAKESIYIHDWWLSPELATANNLEWRLDRVLRRKADQGVKVYIVMYKEVAMALPLFSHQAKRHLLSLSHNIFVQRHPSRALDIFNKNSIFFWAHHEKICVIDNEVAFIGGLDQCFGRYDTPGHILVDDLKPELDPTNNHPQVWPGKDYSNPRIIDFHTLDKPFEDNQDRTKLPRMPWHDVSMRLVGPAARDVSRHFVQRWNFLRRKKPTAPKRPTPMLLPVPDDYTNSLTIDDPRICHPHTSEACKVQILRSVSPWSIGSVDDHVEHSIQTAYCESIKQSKHLIYIENQFFVTSTKSGNTVIENNIGEAIYQRVLRAHKEGTKWRAIIIVPLVPGFPANIDETEASTVRLIMQCQYLSIARGPDSILARLHAAGVTNTHEYINFYGLRNWAELNGQYVTEQVYIHAKTMVVDDMTVIIGSANINERSQLGTRDSEIAACIQDDKDLIDSYFGGKKVKVGRYAHSLRMRLMCEHIGLDVDQIDRERYEKKKAKASKSYMKQPLW</sequence>
<evidence type="ECO:0000256" key="2">
    <source>
        <dbReference type="ARBA" id="ARBA00008664"/>
    </source>
</evidence>
<dbReference type="InterPro" id="IPR015679">
    <property type="entry name" value="PLipase_D_fam"/>
</dbReference>
<dbReference type="Gene3D" id="3.30.870.10">
    <property type="entry name" value="Endonuclease Chain A"/>
    <property type="match status" value="2"/>
</dbReference>
<dbReference type="AlphaFoldDB" id="A0A162ZS82"/>
<evidence type="ECO:0000256" key="11">
    <source>
        <dbReference type="SAM" id="MobiDB-lite"/>
    </source>
</evidence>
<dbReference type="PANTHER" id="PTHR18896:SF76">
    <property type="entry name" value="PHOSPHOLIPASE"/>
    <property type="match status" value="1"/>
</dbReference>
<dbReference type="Proteomes" id="UP000077051">
    <property type="component" value="Unassembled WGS sequence"/>
</dbReference>
<comment type="similarity">
    <text evidence="2">Belongs to the phospholipase D family.</text>
</comment>
<dbReference type="VEuPathDB" id="FungiDB:MUCCIDRAFT_134906"/>
<comment type="caution">
    <text evidence="14">The sequence shown here is derived from an EMBL/GenBank/DDBJ whole genome shotgun (WGS) entry which is preliminary data.</text>
</comment>
<dbReference type="SMART" id="SM00233">
    <property type="entry name" value="PH"/>
    <property type="match status" value="1"/>
</dbReference>
<dbReference type="InterPro" id="IPR001849">
    <property type="entry name" value="PH_domain"/>
</dbReference>
<feature type="compositionally biased region" description="Low complexity" evidence="11">
    <location>
        <begin position="147"/>
        <end position="158"/>
    </location>
</feature>
<dbReference type="InterPro" id="IPR036871">
    <property type="entry name" value="PX_dom_sf"/>
</dbReference>
<dbReference type="Gene3D" id="3.30.1520.10">
    <property type="entry name" value="Phox-like domain"/>
    <property type="match status" value="1"/>
</dbReference>
<keyword evidence="4" id="KW-0677">Repeat</keyword>
<dbReference type="InterPro" id="IPR016555">
    <property type="entry name" value="PLipase_D_euk"/>
</dbReference>
<dbReference type="STRING" id="747725.A0A162ZS82"/>
<protein>
    <recommendedName>
        <fullName evidence="9">Phospholipase D1</fullName>
        <ecNumber evidence="3">3.1.4.4</ecNumber>
    </recommendedName>
    <alternativeName>
        <fullName evidence="8">Choline phosphatase 1</fullName>
    </alternativeName>
    <alternativeName>
        <fullName evidence="10">Phosphatidylcholine-hydrolyzing phospholipase D1</fullName>
    </alternativeName>
</protein>
<dbReference type="SUPFAM" id="SSF56024">
    <property type="entry name" value="Phospholipase D/nuclease"/>
    <property type="match status" value="2"/>
</dbReference>
<dbReference type="GO" id="GO:0006654">
    <property type="term" value="P:phosphatidic acid biosynthetic process"/>
    <property type="evidence" value="ECO:0007669"/>
    <property type="project" value="InterPro"/>
</dbReference>
<evidence type="ECO:0000256" key="3">
    <source>
        <dbReference type="ARBA" id="ARBA00012027"/>
    </source>
</evidence>
<dbReference type="PROSITE" id="PS50035">
    <property type="entry name" value="PLD"/>
    <property type="match status" value="2"/>
</dbReference>
<dbReference type="GO" id="GO:0035091">
    <property type="term" value="F:phosphatidylinositol binding"/>
    <property type="evidence" value="ECO:0007669"/>
    <property type="project" value="InterPro"/>
</dbReference>
<evidence type="ECO:0000313" key="14">
    <source>
        <dbReference type="EMBL" id="OAD07527.1"/>
    </source>
</evidence>
<dbReference type="GO" id="GO:0004630">
    <property type="term" value="F:phospholipase D activity"/>
    <property type="evidence" value="ECO:0007669"/>
    <property type="project" value="UniProtKB-EC"/>
</dbReference>
<dbReference type="SUPFAM" id="SSF64268">
    <property type="entry name" value="PX domain"/>
    <property type="match status" value="1"/>
</dbReference>
<evidence type="ECO:0000256" key="5">
    <source>
        <dbReference type="ARBA" id="ARBA00022801"/>
    </source>
</evidence>
<dbReference type="CDD" id="cd09141">
    <property type="entry name" value="PLDc_vPLD1_2_yPLD_like_2"/>
    <property type="match status" value="1"/>
</dbReference>
<dbReference type="PROSITE" id="PS50195">
    <property type="entry name" value="PX"/>
    <property type="match status" value="1"/>
</dbReference>
<dbReference type="InterPro" id="IPR001683">
    <property type="entry name" value="PX_dom"/>
</dbReference>
<evidence type="ECO:0000313" key="15">
    <source>
        <dbReference type="Proteomes" id="UP000077051"/>
    </source>
</evidence>
<dbReference type="PIRSF" id="PIRSF009376">
    <property type="entry name" value="Phospholipase_D_euk"/>
    <property type="match status" value="1"/>
</dbReference>
<feature type="region of interest" description="Disordered" evidence="11">
    <location>
        <begin position="135"/>
        <end position="158"/>
    </location>
</feature>
<evidence type="ECO:0000256" key="1">
    <source>
        <dbReference type="ARBA" id="ARBA00000798"/>
    </source>
</evidence>
<evidence type="ECO:0000256" key="4">
    <source>
        <dbReference type="ARBA" id="ARBA00022737"/>
    </source>
</evidence>
<reference evidence="14 15" key="1">
    <citation type="submission" date="2015-06" db="EMBL/GenBank/DDBJ databases">
        <title>Expansion of signal transduction pathways in fungi by whole-genome duplication.</title>
        <authorList>
            <consortium name="DOE Joint Genome Institute"/>
            <person name="Corrochano L.M."/>
            <person name="Kuo A."/>
            <person name="Marcet-Houben M."/>
            <person name="Polaino S."/>
            <person name="Salamov A."/>
            <person name="Villalobos J.M."/>
            <person name="Alvarez M.I."/>
            <person name="Avalos J."/>
            <person name="Benito E.P."/>
            <person name="Benoit I."/>
            <person name="Burger G."/>
            <person name="Camino L.P."/>
            <person name="Canovas D."/>
            <person name="Cerda-Olmedo E."/>
            <person name="Cheng J.-F."/>
            <person name="Dominguez A."/>
            <person name="Elias M."/>
            <person name="Eslava A.P."/>
            <person name="Glaser F."/>
            <person name="Grimwood J."/>
            <person name="Gutierrez G."/>
            <person name="Heitman J."/>
            <person name="Henrissat B."/>
            <person name="Iturriaga E.A."/>
            <person name="Lang B.F."/>
            <person name="Lavin J.L."/>
            <person name="Lee S."/>
            <person name="Li W."/>
            <person name="Lindquist E."/>
            <person name="Lopez-Garcia S."/>
            <person name="Luque E.M."/>
            <person name="Marcos A.T."/>
            <person name="Martin J."/>
            <person name="Mccluskey K."/>
            <person name="Medina H.R."/>
            <person name="Miralles-Duran A."/>
            <person name="Miyazaki A."/>
            <person name="Munoz-Torres E."/>
            <person name="Oguiza J.A."/>
            <person name="Ohm R."/>
            <person name="Olmedo M."/>
            <person name="Orejas M."/>
            <person name="Ortiz-Castellanos L."/>
            <person name="Pisabarro A.G."/>
            <person name="Rodriguez-Romero J."/>
            <person name="Ruiz-Herrera J."/>
            <person name="Ruiz-Vazquez R."/>
            <person name="Sanz C."/>
            <person name="Schackwitz W."/>
            <person name="Schmutz J."/>
            <person name="Shahriari M."/>
            <person name="Shelest E."/>
            <person name="Silva-Franco F."/>
            <person name="Soanes D."/>
            <person name="Syed K."/>
            <person name="Tagua V.G."/>
            <person name="Talbot N.J."/>
            <person name="Thon M."/>
            <person name="De Vries R.P."/>
            <person name="Wiebenga A."/>
            <person name="Yadav J.S."/>
            <person name="Braun E.L."/>
            <person name="Baker S."/>
            <person name="Garre V."/>
            <person name="Horwitz B."/>
            <person name="Torres-Martinez S."/>
            <person name="Idnurm A."/>
            <person name="Herrera-Estrella A."/>
            <person name="Gabaldon T."/>
            <person name="Grigoriev I.V."/>
        </authorList>
    </citation>
    <scope>NUCLEOTIDE SEQUENCE [LARGE SCALE GENOMIC DNA]</scope>
    <source>
        <strain evidence="14 15">CBS 277.49</strain>
    </source>
</reference>
<keyword evidence="5" id="KW-0378">Hydrolase</keyword>
<dbReference type="SMART" id="SM00155">
    <property type="entry name" value="PLDc"/>
    <property type="match status" value="2"/>
</dbReference>
<keyword evidence="15" id="KW-1185">Reference proteome</keyword>
<dbReference type="InterPro" id="IPR025202">
    <property type="entry name" value="PLD-like_dom"/>
</dbReference>
<accession>A0A162ZS82</accession>
<evidence type="ECO:0000259" key="13">
    <source>
        <dbReference type="PROSITE" id="PS50195"/>
    </source>
</evidence>
<evidence type="ECO:0000256" key="8">
    <source>
        <dbReference type="ARBA" id="ARBA00042228"/>
    </source>
</evidence>
<gene>
    <name evidence="14" type="ORF">MUCCIDRAFT_134906</name>
</gene>
<evidence type="ECO:0000256" key="10">
    <source>
        <dbReference type="ARBA" id="ARBA00079280"/>
    </source>
</evidence>
<proteinExistence type="inferred from homology"/>
<evidence type="ECO:0000259" key="12">
    <source>
        <dbReference type="PROSITE" id="PS50035"/>
    </source>
</evidence>
<dbReference type="GO" id="GO:0035556">
    <property type="term" value="P:intracellular signal transduction"/>
    <property type="evidence" value="ECO:0007669"/>
    <property type="project" value="InterPro"/>
</dbReference>
<feature type="domain" description="PLD phosphodiesterase" evidence="12">
    <location>
        <begin position="812"/>
        <end position="839"/>
    </location>
</feature>
<feature type="domain" description="PLD phosphodiesterase" evidence="12">
    <location>
        <begin position="502"/>
        <end position="529"/>
    </location>
</feature>
<keyword evidence="6" id="KW-0442">Lipid degradation</keyword>
<organism evidence="14 15">
    <name type="scientific">Mucor lusitanicus CBS 277.49</name>
    <dbReference type="NCBI Taxonomy" id="747725"/>
    <lineage>
        <taxon>Eukaryota</taxon>
        <taxon>Fungi</taxon>
        <taxon>Fungi incertae sedis</taxon>
        <taxon>Mucoromycota</taxon>
        <taxon>Mucoromycotina</taxon>
        <taxon>Mucoromycetes</taxon>
        <taxon>Mucorales</taxon>
        <taxon>Mucorineae</taxon>
        <taxon>Mucoraceae</taxon>
        <taxon>Mucor</taxon>
    </lineage>
</organism>
<dbReference type="InterPro" id="IPR001736">
    <property type="entry name" value="PLipase_D/transphosphatidylase"/>
</dbReference>
<keyword evidence="7" id="KW-0443">Lipid metabolism</keyword>